<dbReference type="PANTHER" id="PTHR31807:SF37">
    <property type="entry name" value="HAUS AUGMIN-LIKE COMPLEX SUBUNIT 8"/>
    <property type="match status" value="1"/>
</dbReference>
<keyword evidence="1" id="KW-0175">Coiled coil</keyword>
<protein>
    <submittedName>
        <fullName evidence="3">Uncharacterized protein</fullName>
    </submittedName>
</protein>
<name>A0ABY7E4Q7_MYAAR</name>
<evidence type="ECO:0000256" key="1">
    <source>
        <dbReference type="SAM" id="Coils"/>
    </source>
</evidence>
<feature type="compositionally biased region" description="Low complexity" evidence="2">
    <location>
        <begin position="62"/>
        <end position="73"/>
    </location>
</feature>
<evidence type="ECO:0000256" key="2">
    <source>
        <dbReference type="SAM" id="MobiDB-lite"/>
    </source>
</evidence>
<feature type="region of interest" description="Disordered" evidence="2">
    <location>
        <begin position="108"/>
        <end position="139"/>
    </location>
</feature>
<feature type="region of interest" description="Disordered" evidence="2">
    <location>
        <begin position="982"/>
        <end position="1012"/>
    </location>
</feature>
<feature type="compositionally biased region" description="Basic and acidic residues" evidence="2">
    <location>
        <begin position="113"/>
        <end position="139"/>
    </location>
</feature>
<feature type="compositionally biased region" description="Polar residues" evidence="2">
    <location>
        <begin position="757"/>
        <end position="769"/>
    </location>
</feature>
<accession>A0ABY7E4Q7</accession>
<dbReference type="Proteomes" id="UP001164746">
    <property type="component" value="Chromosome 5"/>
</dbReference>
<feature type="compositionally biased region" description="Polar residues" evidence="2">
    <location>
        <begin position="444"/>
        <end position="461"/>
    </location>
</feature>
<reference evidence="3" key="1">
    <citation type="submission" date="2022-11" db="EMBL/GenBank/DDBJ databases">
        <title>Centuries of genome instability and evolution in soft-shell clam transmissible cancer (bioRxiv).</title>
        <authorList>
            <person name="Hart S.F.M."/>
            <person name="Yonemitsu M.A."/>
            <person name="Giersch R.M."/>
            <person name="Beal B.F."/>
            <person name="Arriagada G."/>
            <person name="Davis B.W."/>
            <person name="Ostrander E.A."/>
            <person name="Goff S.P."/>
            <person name="Metzger M.J."/>
        </authorList>
    </citation>
    <scope>NUCLEOTIDE SEQUENCE</scope>
    <source>
        <strain evidence="3">MELC-2E11</strain>
        <tissue evidence="3">Siphon/mantle</tissue>
    </source>
</reference>
<feature type="region of interest" description="Disordered" evidence="2">
    <location>
        <begin position="366"/>
        <end position="385"/>
    </location>
</feature>
<feature type="compositionally biased region" description="Low complexity" evidence="2">
    <location>
        <begin position="1431"/>
        <end position="1445"/>
    </location>
</feature>
<feature type="compositionally biased region" description="Polar residues" evidence="2">
    <location>
        <begin position="806"/>
        <end position="816"/>
    </location>
</feature>
<dbReference type="PANTHER" id="PTHR31807">
    <property type="entry name" value="AUGMIN FAMILY MEMBER"/>
    <property type="match status" value="1"/>
</dbReference>
<feature type="region of interest" description="Disordered" evidence="2">
    <location>
        <begin position="505"/>
        <end position="525"/>
    </location>
</feature>
<feature type="region of interest" description="Disordered" evidence="2">
    <location>
        <begin position="396"/>
        <end position="489"/>
    </location>
</feature>
<feature type="compositionally biased region" description="Basic and acidic residues" evidence="2">
    <location>
        <begin position="656"/>
        <end position="675"/>
    </location>
</feature>
<feature type="compositionally biased region" description="Polar residues" evidence="2">
    <location>
        <begin position="397"/>
        <end position="408"/>
    </location>
</feature>
<proteinExistence type="predicted"/>
<feature type="region of interest" description="Disordered" evidence="2">
    <location>
        <begin position="754"/>
        <end position="845"/>
    </location>
</feature>
<feature type="compositionally biased region" description="Polar residues" evidence="2">
    <location>
        <begin position="428"/>
        <end position="437"/>
    </location>
</feature>
<feature type="compositionally biased region" description="Polar residues" evidence="2">
    <location>
        <begin position="1"/>
        <end position="13"/>
    </location>
</feature>
<dbReference type="EMBL" id="CP111016">
    <property type="protein sequence ID" value="WAR05000.1"/>
    <property type="molecule type" value="Genomic_DNA"/>
</dbReference>
<evidence type="ECO:0000313" key="4">
    <source>
        <dbReference type="Proteomes" id="UP001164746"/>
    </source>
</evidence>
<keyword evidence="4" id="KW-1185">Reference proteome</keyword>
<feature type="compositionally biased region" description="Polar residues" evidence="2">
    <location>
        <begin position="468"/>
        <end position="479"/>
    </location>
</feature>
<organism evidence="3 4">
    <name type="scientific">Mya arenaria</name>
    <name type="common">Soft-shell clam</name>
    <dbReference type="NCBI Taxonomy" id="6604"/>
    <lineage>
        <taxon>Eukaryota</taxon>
        <taxon>Metazoa</taxon>
        <taxon>Spiralia</taxon>
        <taxon>Lophotrochozoa</taxon>
        <taxon>Mollusca</taxon>
        <taxon>Bivalvia</taxon>
        <taxon>Autobranchia</taxon>
        <taxon>Heteroconchia</taxon>
        <taxon>Euheterodonta</taxon>
        <taxon>Imparidentia</taxon>
        <taxon>Neoheterodontei</taxon>
        <taxon>Myida</taxon>
        <taxon>Myoidea</taxon>
        <taxon>Myidae</taxon>
        <taxon>Mya</taxon>
    </lineage>
</organism>
<feature type="region of interest" description="Disordered" evidence="2">
    <location>
        <begin position="656"/>
        <end position="691"/>
    </location>
</feature>
<feature type="region of interest" description="Disordered" evidence="2">
    <location>
        <begin position="1"/>
        <end position="77"/>
    </location>
</feature>
<feature type="coiled-coil region" evidence="1">
    <location>
        <begin position="1063"/>
        <end position="1094"/>
    </location>
</feature>
<sequence>PAETSRLNETPRTPCQAKQRLTSMKESFVKRCRSIKKKVTNIRDKSSSNSQQSMEEQHEMSHTTTTTTSSSEQAAVDREAWVRSPVRTRAQARQLELRRESLRAKINAHRVRAREPVGSREQFKQSKMSKDKDHDSHSLEDISDRLDLVEQRVCELETAIPHELAEWKNLGMKFRYDYNETKERSEDDVYVVPEYPSIISQDQDITGHMVHENDHMEHENDHMVHENGHMVHKIKPEMYSPATSLNEDSLPSGIPNRLLLNVQNNSMAYTAHQTSTPVTAREISFRSASKQYDRTNQILHTNITTISVDHSFSDKHPSEPVLTKTEAFPDSYSAVRDRKSNYEFLDTVDGREALYYQKKYDKSPLNEYRNASNEPKGESEEKVLSPEQIAVKRFLQRRSSAQHSVSFQDENDGSLRRENRKRSNSRSPQRSLTQSPSPKCYSPTRKQTSSFTRSPPMASSTFREDNGHTNTSAMQSPVSFTFRHDPEDSKNNTFAKIELDESGLVGRRHGTSRDRSSGSDLSTTFVTRNDSQMVYTNNSEDLPGYVRHRSFPASQMHDERANIDSSENEADMGNKMVVEADIEIDAPRERVRLPMGERSGATSVTYTDDGLSLTTVTEFTGDYINSFAESSDHSNRSRWTNKDVFMFQRERMKPQLKSVYERSRENIDETGDGKKPPLPTRKSTDSDDTNNQINFLKEAERRLAVFNNRKSGEDATAGVCLEKLPREHIGASYYLETGEIQEHFKETAIYPHASPKLQCSPQNQRSPKSVSVDKVPKRLSPTDFLPSETDENPDHCYGVIKKSPSLKRSPNKQSPSLEKRQSPSSKHSSPKKSPNRLSGSQISIARHADSTREFEFLERQLHDDSLIKKSGISLSMSHLPEPKGHPHLGIQRQKSISCTNSVDGDTRSIISESARYHFLHDKGMIKISSPSLKLMNGSPASQRKHSPQCANIDEESDIVESGSESGMSGVYVNNRFSIPSLNGGKTSSEIDSKHTRSEQAHSEMTVTVSESQSHATESEINGHENQELENSHLEEFLKIADEQNGNWDNVLGWMNSRYHGDNDEEYEQELDELVEQHRAELELVEQHRAEHELVEQERPELEMIQLHRAELDLVDQHRSELQWVQESKMAACHQNGSQSNLYSPDEDSVYYSFLGQSDELKNALSPMNGSKVYLNNGVRNKAYSDEKVSASLMYTIMNGNVRDVARLLNSDKTISEGEIKEATVWAVQNQIFDITLLLLEDICKLIRATEEDDLIEVYPAYLENRRWEPVFVILTKEKLSGKWDSFMGFPVYRRRFDSLSDEATQVMNNSFVQNYSLTAEELKTVKNAVTAADLKNKHSKITIINACPCRSVRKRKKLEKGLCIAIHCQIKGFIPFDEEPFPKEINRIPVDVREGYCAQGVTKPNGLIDLQQQLWDLGIYTSDETETSDGQRSTRSRSTSQSSRSSECKSGSDTGDLDLSRSGKGSAMSVSVATLHSDMNNNEKDQTTVKTIAGDKVNEVIPFHGEINILPEVPSAPVSNGGSYSLKRLTEMMTDEVMQKE</sequence>
<feature type="compositionally biased region" description="Basic residues" evidence="2">
    <location>
        <begin position="30"/>
        <end position="40"/>
    </location>
</feature>
<feature type="compositionally biased region" description="Basic and acidic residues" evidence="2">
    <location>
        <begin position="375"/>
        <end position="384"/>
    </location>
</feature>
<feature type="compositionally biased region" description="Basic and acidic residues" evidence="2">
    <location>
        <begin position="988"/>
        <end position="1001"/>
    </location>
</feature>
<feature type="compositionally biased region" description="Polar residues" evidence="2">
    <location>
        <begin position="1002"/>
        <end position="1012"/>
    </location>
</feature>
<evidence type="ECO:0000313" key="3">
    <source>
        <dbReference type="EMBL" id="WAR05000.1"/>
    </source>
</evidence>
<gene>
    <name evidence="3" type="ORF">MAR_020369</name>
</gene>
<feature type="non-terminal residue" evidence="3">
    <location>
        <position position="1541"/>
    </location>
</feature>
<feature type="region of interest" description="Disordered" evidence="2">
    <location>
        <begin position="1424"/>
        <end position="1465"/>
    </location>
</feature>